<protein>
    <submittedName>
        <fullName evidence="3">MucR family transcriptional regulator</fullName>
    </submittedName>
</protein>
<dbReference type="AlphaFoldDB" id="A0A917DB62"/>
<dbReference type="Gene3D" id="1.10.10.1550">
    <property type="entry name" value="ROS/MUCR transcriptional regulator protein"/>
    <property type="match status" value="1"/>
</dbReference>
<evidence type="ECO:0000313" key="4">
    <source>
        <dbReference type="Proteomes" id="UP000613160"/>
    </source>
</evidence>
<reference evidence="3" key="2">
    <citation type="submission" date="2020-09" db="EMBL/GenBank/DDBJ databases">
        <authorList>
            <person name="Sun Q."/>
            <person name="Zhou Y."/>
        </authorList>
    </citation>
    <scope>NUCLEOTIDE SEQUENCE</scope>
    <source>
        <strain evidence="3">CGMCC 1.15493</strain>
    </source>
</reference>
<dbReference type="GO" id="GO:0006355">
    <property type="term" value="P:regulation of DNA-templated transcription"/>
    <property type="evidence" value="ECO:0007669"/>
    <property type="project" value="InterPro"/>
</dbReference>
<dbReference type="InterPro" id="IPR041920">
    <property type="entry name" value="ROS/MUCR_sf"/>
</dbReference>
<dbReference type="GO" id="GO:0003677">
    <property type="term" value="F:DNA binding"/>
    <property type="evidence" value="ECO:0007669"/>
    <property type="project" value="InterPro"/>
</dbReference>
<evidence type="ECO:0000256" key="1">
    <source>
        <dbReference type="ARBA" id="ARBA00007031"/>
    </source>
</evidence>
<dbReference type="InterPro" id="IPR008807">
    <property type="entry name" value="ROS_MUCR"/>
</dbReference>
<dbReference type="RefSeq" id="WP_188851117.1">
    <property type="nucleotide sequence ID" value="NZ_BMJJ01000005.1"/>
</dbReference>
<feature type="region of interest" description="Disordered" evidence="2">
    <location>
        <begin position="127"/>
        <end position="159"/>
    </location>
</feature>
<organism evidence="3 4">
    <name type="scientific">Aureimonas glaciei</name>
    <dbReference type="NCBI Taxonomy" id="1776957"/>
    <lineage>
        <taxon>Bacteria</taxon>
        <taxon>Pseudomonadati</taxon>
        <taxon>Pseudomonadota</taxon>
        <taxon>Alphaproteobacteria</taxon>
        <taxon>Hyphomicrobiales</taxon>
        <taxon>Aurantimonadaceae</taxon>
        <taxon>Aureimonas</taxon>
    </lineage>
</organism>
<evidence type="ECO:0000313" key="3">
    <source>
        <dbReference type="EMBL" id="GGD21470.1"/>
    </source>
</evidence>
<keyword evidence="4" id="KW-1185">Reference proteome</keyword>
<comment type="caution">
    <text evidence="3">The sequence shown here is derived from an EMBL/GenBank/DDBJ whole genome shotgun (WGS) entry which is preliminary data.</text>
</comment>
<proteinExistence type="inferred from homology"/>
<evidence type="ECO:0000256" key="2">
    <source>
        <dbReference type="SAM" id="MobiDB-lite"/>
    </source>
</evidence>
<name>A0A917DB62_9HYPH</name>
<accession>A0A917DB62</accession>
<comment type="similarity">
    <text evidence="1">Belongs to the ros/MucR family.</text>
</comment>
<reference evidence="3" key="1">
    <citation type="journal article" date="2014" name="Int. J. Syst. Evol. Microbiol.">
        <title>Complete genome sequence of Corynebacterium casei LMG S-19264T (=DSM 44701T), isolated from a smear-ripened cheese.</title>
        <authorList>
            <consortium name="US DOE Joint Genome Institute (JGI-PGF)"/>
            <person name="Walter F."/>
            <person name="Albersmeier A."/>
            <person name="Kalinowski J."/>
            <person name="Ruckert C."/>
        </authorList>
    </citation>
    <scope>NUCLEOTIDE SEQUENCE</scope>
    <source>
        <strain evidence="3">CGMCC 1.15493</strain>
    </source>
</reference>
<feature type="compositionally biased region" description="Basic residues" evidence="2">
    <location>
        <begin position="147"/>
        <end position="159"/>
    </location>
</feature>
<dbReference type="EMBL" id="BMJJ01000005">
    <property type="protein sequence ID" value="GGD21470.1"/>
    <property type="molecule type" value="Genomic_DNA"/>
</dbReference>
<dbReference type="GO" id="GO:0008270">
    <property type="term" value="F:zinc ion binding"/>
    <property type="evidence" value="ECO:0007669"/>
    <property type="project" value="InterPro"/>
</dbReference>
<sequence length="159" mass="17473">MTTENTGVPMELVVRIVAAYVGNNHVGRDDLGSLIQLVHSALNMTPDIGETPVEAVPLKPAVSIKKSITPDYIICLEDGKSFKSLKRHLASHYDLTPDEYRRKWGLPSDYPMVAANYSAQRSQLAKSLGLGRKAASEPEQVEEAPKRRATRKTKASAED</sequence>
<dbReference type="Pfam" id="PF05443">
    <property type="entry name" value="ROS_MUCR"/>
    <property type="match status" value="1"/>
</dbReference>
<dbReference type="Proteomes" id="UP000613160">
    <property type="component" value="Unassembled WGS sequence"/>
</dbReference>
<gene>
    <name evidence="3" type="ORF">GCM10011335_25500</name>
</gene>